<organism evidence="1 2">
    <name type="scientific">Calycina marina</name>
    <dbReference type="NCBI Taxonomy" id="1763456"/>
    <lineage>
        <taxon>Eukaryota</taxon>
        <taxon>Fungi</taxon>
        <taxon>Dikarya</taxon>
        <taxon>Ascomycota</taxon>
        <taxon>Pezizomycotina</taxon>
        <taxon>Leotiomycetes</taxon>
        <taxon>Helotiales</taxon>
        <taxon>Pezizellaceae</taxon>
        <taxon>Calycina</taxon>
    </lineage>
</organism>
<comment type="caution">
    <text evidence="1">The sequence shown here is derived from an EMBL/GenBank/DDBJ whole genome shotgun (WGS) entry which is preliminary data.</text>
</comment>
<dbReference type="EMBL" id="MU254451">
    <property type="protein sequence ID" value="KAG9240427.1"/>
    <property type="molecule type" value="Genomic_DNA"/>
</dbReference>
<name>A0A9P7YVG0_9HELO</name>
<evidence type="ECO:0000313" key="1">
    <source>
        <dbReference type="EMBL" id="KAG9240427.1"/>
    </source>
</evidence>
<dbReference type="Proteomes" id="UP000887226">
    <property type="component" value="Unassembled WGS sequence"/>
</dbReference>
<feature type="non-terminal residue" evidence="1">
    <location>
        <position position="110"/>
    </location>
</feature>
<gene>
    <name evidence="1" type="ORF">BJ878DRAFT_409153</name>
</gene>
<keyword evidence="2" id="KW-1185">Reference proteome</keyword>
<sequence>RRARYVQEIKDHGYRTIKAAKGTKLYNKHKDKQAEINTLRLQLNEALLEKTIKEFHKTVHTTEVDLQLQGIRPADILTPPAFKYELEERAAAARLLFMPLDGLDEDQIIQ</sequence>
<proteinExistence type="predicted"/>
<reference evidence="1" key="1">
    <citation type="journal article" date="2021" name="IMA Fungus">
        <title>Genomic characterization of three marine fungi, including Emericellopsis atlantica sp. nov. with signatures of a generalist lifestyle and marine biomass degradation.</title>
        <authorList>
            <person name="Hagestad O.C."/>
            <person name="Hou L."/>
            <person name="Andersen J.H."/>
            <person name="Hansen E.H."/>
            <person name="Altermark B."/>
            <person name="Li C."/>
            <person name="Kuhnert E."/>
            <person name="Cox R.J."/>
            <person name="Crous P.W."/>
            <person name="Spatafora J.W."/>
            <person name="Lail K."/>
            <person name="Amirebrahimi M."/>
            <person name="Lipzen A."/>
            <person name="Pangilinan J."/>
            <person name="Andreopoulos W."/>
            <person name="Hayes R.D."/>
            <person name="Ng V."/>
            <person name="Grigoriev I.V."/>
            <person name="Jackson S.A."/>
            <person name="Sutton T.D.S."/>
            <person name="Dobson A.D.W."/>
            <person name="Rama T."/>
        </authorList>
    </citation>
    <scope>NUCLEOTIDE SEQUENCE</scope>
    <source>
        <strain evidence="1">TRa3180A</strain>
    </source>
</reference>
<dbReference type="AlphaFoldDB" id="A0A9P7YVG0"/>
<dbReference type="OrthoDB" id="4485682at2759"/>
<feature type="non-terminal residue" evidence="1">
    <location>
        <position position="1"/>
    </location>
</feature>
<accession>A0A9P7YVG0</accession>
<evidence type="ECO:0000313" key="2">
    <source>
        <dbReference type="Proteomes" id="UP000887226"/>
    </source>
</evidence>
<protein>
    <submittedName>
        <fullName evidence="1">Uncharacterized protein</fullName>
    </submittedName>
</protein>